<dbReference type="OrthoDB" id="9761705at2"/>
<dbReference type="InterPro" id="IPR025944">
    <property type="entry name" value="Sigma_54_int_dom_CS"/>
</dbReference>
<name>A0A5C0AXK6_9BURK</name>
<accession>A0A5C0AXK6</accession>
<dbReference type="CDD" id="cd00009">
    <property type="entry name" value="AAA"/>
    <property type="match status" value="1"/>
</dbReference>
<dbReference type="AlphaFoldDB" id="A0A5C0AXK6"/>
<evidence type="ECO:0000313" key="8">
    <source>
        <dbReference type="Proteomes" id="UP000325161"/>
    </source>
</evidence>
<keyword evidence="3" id="KW-0805">Transcription regulation</keyword>
<organism evidence="7 8">
    <name type="scientific">Pigmentiphaga aceris</name>
    <dbReference type="NCBI Taxonomy" id="1940612"/>
    <lineage>
        <taxon>Bacteria</taxon>
        <taxon>Pseudomonadati</taxon>
        <taxon>Pseudomonadota</taxon>
        <taxon>Betaproteobacteria</taxon>
        <taxon>Burkholderiales</taxon>
        <taxon>Alcaligenaceae</taxon>
        <taxon>Pigmentiphaga</taxon>
    </lineage>
</organism>
<evidence type="ECO:0000256" key="5">
    <source>
        <dbReference type="SAM" id="MobiDB-lite"/>
    </source>
</evidence>
<dbReference type="GO" id="GO:0043565">
    <property type="term" value="F:sequence-specific DNA binding"/>
    <property type="evidence" value="ECO:0007669"/>
    <property type="project" value="InterPro"/>
</dbReference>
<evidence type="ECO:0000259" key="6">
    <source>
        <dbReference type="PROSITE" id="PS50045"/>
    </source>
</evidence>
<dbReference type="EMBL" id="CP043046">
    <property type="protein sequence ID" value="QEI05570.1"/>
    <property type="molecule type" value="Genomic_DNA"/>
</dbReference>
<dbReference type="GO" id="GO:0006355">
    <property type="term" value="P:regulation of DNA-templated transcription"/>
    <property type="evidence" value="ECO:0007669"/>
    <property type="project" value="InterPro"/>
</dbReference>
<dbReference type="Pfam" id="PF02954">
    <property type="entry name" value="HTH_8"/>
    <property type="match status" value="1"/>
</dbReference>
<keyword evidence="1" id="KW-0547">Nucleotide-binding</keyword>
<reference evidence="7 8" key="1">
    <citation type="submission" date="2019-08" db="EMBL/GenBank/DDBJ databases">
        <title>Amphibian skin-associated Pigmentiphaga: genome sequence and occurrence across geography and hosts.</title>
        <authorList>
            <person name="Bletz M.C."/>
            <person name="Bunk B."/>
            <person name="Sproeer C."/>
            <person name="Biwer P."/>
            <person name="Reiter S."/>
            <person name="Rabemananjara F.C.E."/>
            <person name="Schulz S."/>
            <person name="Overmann J."/>
            <person name="Vences M."/>
        </authorList>
    </citation>
    <scope>NUCLEOTIDE SEQUENCE [LARGE SCALE GENOMIC DNA]</scope>
    <source>
        <strain evidence="7 8">Mada1488</strain>
    </source>
</reference>
<dbReference type="GO" id="GO:0005524">
    <property type="term" value="F:ATP binding"/>
    <property type="evidence" value="ECO:0007669"/>
    <property type="project" value="UniProtKB-KW"/>
</dbReference>
<dbReference type="SUPFAM" id="SSF46689">
    <property type="entry name" value="Homeodomain-like"/>
    <property type="match status" value="1"/>
</dbReference>
<dbReference type="Gene3D" id="1.10.8.60">
    <property type="match status" value="1"/>
</dbReference>
<dbReference type="Gene3D" id="1.10.10.60">
    <property type="entry name" value="Homeodomain-like"/>
    <property type="match status" value="1"/>
</dbReference>
<dbReference type="Proteomes" id="UP000325161">
    <property type="component" value="Chromosome"/>
</dbReference>
<dbReference type="PROSITE" id="PS00675">
    <property type="entry name" value="SIGMA54_INTERACT_1"/>
    <property type="match status" value="1"/>
</dbReference>
<keyword evidence="8" id="KW-1185">Reference proteome</keyword>
<dbReference type="InterPro" id="IPR058031">
    <property type="entry name" value="AAA_lid_NorR"/>
</dbReference>
<keyword evidence="2" id="KW-0067">ATP-binding</keyword>
<dbReference type="InterPro" id="IPR025662">
    <property type="entry name" value="Sigma_54_int_dom_ATP-bd_1"/>
</dbReference>
<evidence type="ECO:0000256" key="4">
    <source>
        <dbReference type="ARBA" id="ARBA00023163"/>
    </source>
</evidence>
<dbReference type="PROSITE" id="PS50045">
    <property type="entry name" value="SIGMA54_INTERACT_4"/>
    <property type="match status" value="1"/>
</dbReference>
<dbReference type="PANTHER" id="PTHR32071:SF77">
    <property type="entry name" value="TRANSCRIPTIONAL REGULATORY PROTEIN"/>
    <property type="match status" value="1"/>
</dbReference>
<dbReference type="InterPro" id="IPR009057">
    <property type="entry name" value="Homeodomain-like_sf"/>
</dbReference>
<feature type="region of interest" description="Disordered" evidence="5">
    <location>
        <begin position="310"/>
        <end position="331"/>
    </location>
</feature>
<dbReference type="Pfam" id="PF00158">
    <property type="entry name" value="Sigma54_activat"/>
    <property type="match status" value="1"/>
</dbReference>
<dbReference type="PROSITE" id="PS00688">
    <property type="entry name" value="SIGMA54_INTERACT_3"/>
    <property type="match status" value="1"/>
</dbReference>
<evidence type="ECO:0000313" key="7">
    <source>
        <dbReference type="EMBL" id="QEI05570.1"/>
    </source>
</evidence>
<keyword evidence="4" id="KW-0804">Transcription</keyword>
<dbReference type="PRINTS" id="PR01590">
    <property type="entry name" value="HTHFIS"/>
</dbReference>
<dbReference type="InterPro" id="IPR027417">
    <property type="entry name" value="P-loop_NTPase"/>
</dbReference>
<dbReference type="Pfam" id="PF25601">
    <property type="entry name" value="AAA_lid_14"/>
    <property type="match status" value="1"/>
</dbReference>
<dbReference type="InterPro" id="IPR002197">
    <property type="entry name" value="HTH_Fis"/>
</dbReference>
<proteinExistence type="predicted"/>
<dbReference type="InterPro" id="IPR002078">
    <property type="entry name" value="Sigma_54_int"/>
</dbReference>
<dbReference type="RefSeq" id="WP_148813914.1">
    <property type="nucleotide sequence ID" value="NZ_CP043046.1"/>
</dbReference>
<gene>
    <name evidence="7" type="ORF">FXN63_06730</name>
</gene>
<protein>
    <submittedName>
        <fullName evidence="7">AAA domain-containing protein</fullName>
    </submittedName>
</protein>
<dbReference type="SUPFAM" id="SSF52540">
    <property type="entry name" value="P-loop containing nucleoside triphosphate hydrolases"/>
    <property type="match status" value="1"/>
</dbReference>
<evidence type="ECO:0000256" key="2">
    <source>
        <dbReference type="ARBA" id="ARBA00022840"/>
    </source>
</evidence>
<dbReference type="InterPro" id="IPR003593">
    <property type="entry name" value="AAA+_ATPase"/>
</dbReference>
<evidence type="ECO:0000256" key="1">
    <source>
        <dbReference type="ARBA" id="ARBA00022741"/>
    </source>
</evidence>
<feature type="domain" description="Sigma-54 factor interaction" evidence="6">
    <location>
        <begin position="31"/>
        <end position="252"/>
    </location>
</feature>
<sequence>MATPATVITSATADLLRSPRPASRPTVDAVMEAVIGRGKKLIDKAVPILLLGETGTGKEYLTRLLHAHCARRDAPLVAVNCGAIPESLIESELFGYVKGAFSGALAGGMKGKVTEAHGGVLFLDEIGDMPLAQQTRLLRVLSEREVTPLGACRPVPVDFLLVCATTQNLEAKVADGTFREDLYYRIAGGVLRLPPLRERMDLAALILKFIQAELPDADAADVLPPSVMEVLLQQPWPGNVRQLSATIRYSCAVMEGSVLSESDLPDGMARKFAPPLSARSGRTVARPVSQVPATRASADNVYVLDTSRRDTGGRLDAGDMPEHAAGMRKDASERERVLDALDQHGWNMSASARALGICRASLYRVLRRMDIPLIREQASASTRSRNF</sequence>
<dbReference type="SMART" id="SM00382">
    <property type="entry name" value="AAA"/>
    <property type="match status" value="1"/>
</dbReference>
<evidence type="ECO:0000256" key="3">
    <source>
        <dbReference type="ARBA" id="ARBA00023015"/>
    </source>
</evidence>
<dbReference type="PANTHER" id="PTHR32071">
    <property type="entry name" value="TRANSCRIPTIONAL REGULATORY PROTEIN"/>
    <property type="match status" value="1"/>
</dbReference>
<dbReference type="Gene3D" id="3.40.50.300">
    <property type="entry name" value="P-loop containing nucleotide triphosphate hydrolases"/>
    <property type="match status" value="1"/>
</dbReference>
<dbReference type="FunFam" id="3.40.50.300:FF:000006">
    <property type="entry name" value="DNA-binding transcriptional regulator NtrC"/>
    <property type="match status" value="1"/>
</dbReference>
<dbReference type="KEGG" id="pacr:FXN63_06730"/>